<reference evidence="12" key="1">
    <citation type="submission" date="2019-01" db="EMBL/GenBank/DDBJ databases">
        <title>Sphingorhabdus lacus sp.nov., isolated from an oligotrophic freshwater lake.</title>
        <authorList>
            <person name="Park M."/>
        </authorList>
    </citation>
    <scope>NUCLEOTIDE SEQUENCE [LARGE SCALE GENOMIC DNA]</scope>
    <source>
        <strain evidence="12">IMCC1753</strain>
    </source>
</reference>
<dbReference type="Pfam" id="PF01011">
    <property type="entry name" value="PQQ"/>
    <property type="match status" value="2"/>
</dbReference>
<gene>
    <name evidence="11" type="ORF">EUU25_00595</name>
</gene>
<keyword evidence="12" id="KW-1185">Reference proteome</keyword>
<evidence type="ECO:0000256" key="9">
    <source>
        <dbReference type="SAM" id="MobiDB-lite"/>
    </source>
</evidence>
<dbReference type="RefSeq" id="WP_158897545.1">
    <property type="nucleotide sequence ID" value="NZ_CP035733.1"/>
</dbReference>
<name>A0A6I6L5L8_9SPHN</name>
<evidence type="ECO:0000256" key="4">
    <source>
        <dbReference type="ARBA" id="ARBA00022723"/>
    </source>
</evidence>
<dbReference type="PANTHER" id="PTHR32303">
    <property type="entry name" value="QUINOPROTEIN ALCOHOL DEHYDROGENASE (CYTOCHROME C)"/>
    <property type="match status" value="1"/>
</dbReference>
<dbReference type="GO" id="GO:0009055">
    <property type="term" value="F:electron transfer activity"/>
    <property type="evidence" value="ECO:0007669"/>
    <property type="project" value="InterPro"/>
</dbReference>
<feature type="region of interest" description="Disordered" evidence="9">
    <location>
        <begin position="152"/>
        <end position="185"/>
    </location>
</feature>
<evidence type="ECO:0000259" key="10">
    <source>
        <dbReference type="PROSITE" id="PS51007"/>
    </source>
</evidence>
<comment type="similarity">
    <text evidence="2">Belongs to the bacterial PQQ dehydrogenase family.</text>
</comment>
<keyword evidence="3 8" id="KW-0349">Heme</keyword>
<dbReference type="InterPro" id="IPR009056">
    <property type="entry name" value="Cyt_c-like_dom"/>
</dbReference>
<keyword evidence="5" id="KW-0732">Signal</keyword>
<protein>
    <submittedName>
        <fullName evidence="11">C-type cytochrome</fullName>
    </submittedName>
</protein>
<dbReference type="Gene3D" id="2.140.10.10">
    <property type="entry name" value="Quinoprotein alcohol dehydrogenase-like superfamily"/>
    <property type="match status" value="1"/>
</dbReference>
<dbReference type="SUPFAM" id="SSF46626">
    <property type="entry name" value="Cytochrome c"/>
    <property type="match status" value="1"/>
</dbReference>
<evidence type="ECO:0000256" key="6">
    <source>
        <dbReference type="ARBA" id="ARBA00023002"/>
    </source>
</evidence>
<dbReference type="InterPro" id="IPR011047">
    <property type="entry name" value="Quinoprotein_ADH-like_sf"/>
</dbReference>
<evidence type="ECO:0000256" key="5">
    <source>
        <dbReference type="ARBA" id="ARBA00022729"/>
    </source>
</evidence>
<dbReference type="OrthoDB" id="9794322at2"/>
<accession>A0A6I6L5L8</accession>
<organism evidence="11 12">
    <name type="scientific">Sphingorhabdus lacus</name>
    <dbReference type="NCBI Taxonomy" id="392610"/>
    <lineage>
        <taxon>Bacteria</taxon>
        <taxon>Pseudomonadati</taxon>
        <taxon>Pseudomonadota</taxon>
        <taxon>Alphaproteobacteria</taxon>
        <taxon>Sphingomonadales</taxon>
        <taxon>Sphingomonadaceae</taxon>
        <taxon>Sphingorhabdus</taxon>
    </lineage>
</organism>
<dbReference type="Pfam" id="PF13442">
    <property type="entry name" value="Cytochrome_CBB3"/>
    <property type="match status" value="1"/>
</dbReference>
<dbReference type="GO" id="GO:0016491">
    <property type="term" value="F:oxidoreductase activity"/>
    <property type="evidence" value="ECO:0007669"/>
    <property type="project" value="UniProtKB-KW"/>
</dbReference>
<evidence type="ECO:0000256" key="8">
    <source>
        <dbReference type="PROSITE-ProRule" id="PRU00433"/>
    </source>
</evidence>
<dbReference type="SMART" id="SM00564">
    <property type="entry name" value="PQQ"/>
    <property type="match status" value="6"/>
</dbReference>
<dbReference type="InterPro" id="IPR036909">
    <property type="entry name" value="Cyt_c-like_dom_sf"/>
</dbReference>
<dbReference type="SUPFAM" id="SSF50998">
    <property type="entry name" value="Quinoprotein alcohol dehydrogenase-like"/>
    <property type="match status" value="1"/>
</dbReference>
<dbReference type="GO" id="GO:0020037">
    <property type="term" value="F:heme binding"/>
    <property type="evidence" value="ECO:0007669"/>
    <property type="project" value="InterPro"/>
</dbReference>
<comment type="cofactor">
    <cofactor evidence="1">
        <name>pyrroloquinoline quinone</name>
        <dbReference type="ChEBI" id="CHEBI:58442"/>
    </cofactor>
</comment>
<proteinExistence type="inferred from homology"/>
<keyword evidence="7 8" id="KW-0408">Iron</keyword>
<evidence type="ECO:0000256" key="1">
    <source>
        <dbReference type="ARBA" id="ARBA00001931"/>
    </source>
</evidence>
<dbReference type="GO" id="GO:0046872">
    <property type="term" value="F:metal ion binding"/>
    <property type="evidence" value="ECO:0007669"/>
    <property type="project" value="UniProtKB-KW"/>
</dbReference>
<dbReference type="EMBL" id="CP035733">
    <property type="protein sequence ID" value="QGY79246.1"/>
    <property type="molecule type" value="Genomic_DNA"/>
</dbReference>
<evidence type="ECO:0000313" key="12">
    <source>
        <dbReference type="Proteomes" id="UP000428803"/>
    </source>
</evidence>
<keyword evidence="6" id="KW-0560">Oxidoreductase</keyword>
<dbReference type="Gene3D" id="1.10.760.10">
    <property type="entry name" value="Cytochrome c-like domain"/>
    <property type="match status" value="1"/>
</dbReference>
<evidence type="ECO:0000256" key="2">
    <source>
        <dbReference type="ARBA" id="ARBA00008156"/>
    </source>
</evidence>
<evidence type="ECO:0000256" key="3">
    <source>
        <dbReference type="ARBA" id="ARBA00022617"/>
    </source>
</evidence>
<dbReference type="PROSITE" id="PS51007">
    <property type="entry name" value="CYTC"/>
    <property type="match status" value="1"/>
</dbReference>
<dbReference type="AlphaFoldDB" id="A0A6I6L5L8"/>
<dbReference type="InterPro" id="IPR018391">
    <property type="entry name" value="PQQ_b-propeller_rpt"/>
</dbReference>
<feature type="domain" description="Cytochrome c" evidence="10">
    <location>
        <begin position="50"/>
        <end position="129"/>
    </location>
</feature>
<dbReference type="InterPro" id="IPR002372">
    <property type="entry name" value="PQQ_rpt_dom"/>
</dbReference>
<dbReference type="KEGG" id="slaa:EUU25_00595"/>
<sequence>MKSLALSVSRRFRWAPRAAAALFVGGTVIAFLPVSAEPPVQADSSLFSEDQATRGKVVYASHCAVCHGFELTGGGGSPTLKGPDFLFGWSRKSTKDLVDYISVNMPPGQGRSLSGQEYEDVAAYILGANGFRAGQSPLTATTLRVIDQPSGATNAVNVTDPAPTATPAKEVTTQHRVPEGQEQEGAVNADATYIRALEERHARLAGLSPVTDAMLANPADGDWLTWRRTYAGLGFSPLRQVNRENAGMLTTAWSWSLPVSPNAITPLAHDGVLFVYSANRVQALDGTNGDLLWQYIRALPSALGGGTGYSLRNIAIYDDKLFVPTADGHMVALETKTGKLVWDKKIVPEDAGGVRLTGGPTVVKGKVIQGTSLCFTYKGGCFITALDARTGEQVWRFNTIARPGEPGGDSWNGAPLSERYGGAIWTSGSYDSELNLYYIGVGQTYDTATLLQPQKAAGASADALYTNTTLALDPDTGKLKWHYQHFQRDVWDFDWAFERSLLTLNVNGRPRRVSLTAGKLGIFDAIDRTNGKYLLSHDVGLQTLVVAIDPKTGTKRIDPALAPKADESKSICPHAGGARSWPATAVDPVGKIAFVPLAESCMDFTWTPRDAARTAAGGTDIRWKLKVRPGSDGKFGRVQAINVETGKVLWVNRRRAPQSSSILATAGGLVFEGGRDRRFRALDNSTGKTLWEARLSAVPSSTPITYSAGGRQYIAVVAGGGNAHDSTWPILTPEIDNPVGATTLWIFALPESEP</sequence>
<evidence type="ECO:0000313" key="11">
    <source>
        <dbReference type="EMBL" id="QGY79246.1"/>
    </source>
</evidence>
<keyword evidence="4 8" id="KW-0479">Metal-binding</keyword>
<evidence type="ECO:0000256" key="7">
    <source>
        <dbReference type="ARBA" id="ARBA00023004"/>
    </source>
</evidence>
<dbReference type="Proteomes" id="UP000428803">
    <property type="component" value="Chromosome"/>
</dbReference>